<dbReference type="Proteomes" id="UP001597097">
    <property type="component" value="Unassembled WGS sequence"/>
</dbReference>
<sequence length="371" mass="40740">MTTPATFAVASLESATPGTTIDTLRGAADIPGGFGARLRWVRDRATAFRSEFAATGAPDVVATFDLVSLPYPTRFGLWRAPLSPAPFLSITNRMLLVRWHDSDGRRRTLLFEPSDVTLGRNTPYFAALTAKTPAVLRKAIVAEHGTVPGHLTAAGIDPAEVDYLVFDHLHTQDVRRWIGTTRPQPDINPDRPVEPLFPNAKLIAQRHELAAMADLHPMQRPWYQPETYRDLRTDAVLAIDADVLLGPGIALLATPGHVLGNQTLVLNSGTGIWASSENAIAAECLVPQHSRLPGLRGWSRRWQQEVVLNANTIETTADQYNSLVLEKTLVDRSQADPRFPQFFPSSELTAHRLSPGTKPTFTHGALRHGQL</sequence>
<evidence type="ECO:0000313" key="8">
    <source>
        <dbReference type="Proteomes" id="UP001597097"/>
    </source>
</evidence>
<comment type="cofactor">
    <cofactor evidence="1">
        <name>Zn(2+)</name>
        <dbReference type="ChEBI" id="CHEBI:29105"/>
    </cofactor>
</comment>
<dbReference type="InterPro" id="IPR051013">
    <property type="entry name" value="MBL_superfamily_lactonases"/>
</dbReference>
<organism evidence="7 8">
    <name type="scientific">Nonomuraea guangzhouensis</name>
    <dbReference type="NCBI Taxonomy" id="1291555"/>
    <lineage>
        <taxon>Bacteria</taxon>
        <taxon>Bacillati</taxon>
        <taxon>Actinomycetota</taxon>
        <taxon>Actinomycetes</taxon>
        <taxon>Streptosporangiales</taxon>
        <taxon>Streptosporangiaceae</taxon>
        <taxon>Nonomuraea</taxon>
    </lineage>
</organism>
<evidence type="ECO:0000256" key="5">
    <source>
        <dbReference type="ARBA" id="ARBA00022833"/>
    </source>
</evidence>
<evidence type="ECO:0000256" key="6">
    <source>
        <dbReference type="SAM" id="MobiDB-lite"/>
    </source>
</evidence>
<keyword evidence="3" id="KW-0479">Metal-binding</keyword>
<dbReference type="RefSeq" id="WP_219530744.1">
    <property type="nucleotide sequence ID" value="NZ_JAHKRM010000009.1"/>
</dbReference>
<evidence type="ECO:0000313" key="7">
    <source>
        <dbReference type="EMBL" id="MFD1538868.1"/>
    </source>
</evidence>
<comment type="similarity">
    <text evidence="2">Belongs to the metallo-beta-lactamase superfamily.</text>
</comment>
<dbReference type="PANTHER" id="PTHR42978:SF7">
    <property type="entry name" value="METALLO-HYDROLASE RV2300C-RELATED"/>
    <property type="match status" value="1"/>
</dbReference>
<protein>
    <recommendedName>
        <fullName evidence="9">MBL fold metallo-hydrolase</fullName>
    </recommendedName>
</protein>
<comment type="caution">
    <text evidence="7">The sequence shown here is derived from an EMBL/GenBank/DDBJ whole genome shotgun (WGS) entry which is preliminary data.</text>
</comment>
<dbReference type="EMBL" id="JBHUCM010000014">
    <property type="protein sequence ID" value="MFD1538868.1"/>
    <property type="molecule type" value="Genomic_DNA"/>
</dbReference>
<proteinExistence type="inferred from homology"/>
<evidence type="ECO:0000256" key="4">
    <source>
        <dbReference type="ARBA" id="ARBA00022801"/>
    </source>
</evidence>
<keyword evidence="8" id="KW-1185">Reference proteome</keyword>
<gene>
    <name evidence="7" type="ORF">ACFSJ0_17565</name>
</gene>
<name>A0ABW4G7Y8_9ACTN</name>
<dbReference type="PANTHER" id="PTHR42978">
    <property type="entry name" value="QUORUM-QUENCHING LACTONASE YTNP-RELATED-RELATED"/>
    <property type="match status" value="1"/>
</dbReference>
<evidence type="ECO:0008006" key="9">
    <source>
        <dbReference type="Google" id="ProtNLM"/>
    </source>
</evidence>
<accession>A0ABW4G7Y8</accession>
<evidence type="ECO:0000256" key="1">
    <source>
        <dbReference type="ARBA" id="ARBA00001947"/>
    </source>
</evidence>
<keyword evidence="5" id="KW-0862">Zinc</keyword>
<reference evidence="8" key="1">
    <citation type="journal article" date="2019" name="Int. J. Syst. Evol. Microbiol.">
        <title>The Global Catalogue of Microorganisms (GCM) 10K type strain sequencing project: providing services to taxonomists for standard genome sequencing and annotation.</title>
        <authorList>
            <consortium name="The Broad Institute Genomics Platform"/>
            <consortium name="The Broad Institute Genome Sequencing Center for Infectious Disease"/>
            <person name="Wu L."/>
            <person name="Ma J."/>
        </authorList>
    </citation>
    <scope>NUCLEOTIDE SEQUENCE [LARGE SCALE GENOMIC DNA]</scope>
    <source>
        <strain evidence="8">CGMCC 1.15399</strain>
    </source>
</reference>
<evidence type="ECO:0000256" key="3">
    <source>
        <dbReference type="ARBA" id="ARBA00022723"/>
    </source>
</evidence>
<keyword evidence="4" id="KW-0378">Hydrolase</keyword>
<evidence type="ECO:0000256" key="2">
    <source>
        <dbReference type="ARBA" id="ARBA00007749"/>
    </source>
</evidence>
<feature type="region of interest" description="Disordered" evidence="6">
    <location>
        <begin position="350"/>
        <end position="371"/>
    </location>
</feature>